<dbReference type="GeneID" id="115886237"/>
<dbReference type="KEGG" id="soy:115886237"/>
<name>A0A6J2YE76_SITOR</name>
<dbReference type="InParanoid" id="A0A6J2YE76"/>
<dbReference type="AlphaFoldDB" id="A0A6J2YE76"/>
<dbReference type="PANTHER" id="PTHR19303:SF74">
    <property type="entry name" value="POGO TRANSPOSABLE ELEMENT WITH KRAB DOMAIN"/>
    <property type="match status" value="1"/>
</dbReference>
<evidence type="ECO:0000313" key="2">
    <source>
        <dbReference type="Proteomes" id="UP000504635"/>
    </source>
</evidence>
<dbReference type="Pfam" id="PF03184">
    <property type="entry name" value="DDE_1"/>
    <property type="match status" value="1"/>
</dbReference>
<accession>A0A6J2YE76</accession>
<reference evidence="3" key="1">
    <citation type="submission" date="2025-08" db="UniProtKB">
        <authorList>
            <consortium name="RefSeq"/>
        </authorList>
    </citation>
    <scope>IDENTIFICATION</scope>
    <source>
        <tissue evidence="3">Gonads</tissue>
    </source>
</reference>
<gene>
    <name evidence="3" type="primary">LOC115886237</name>
</gene>
<organism evidence="2 3">
    <name type="scientific">Sitophilus oryzae</name>
    <name type="common">Rice weevil</name>
    <name type="synonym">Curculio oryzae</name>
    <dbReference type="NCBI Taxonomy" id="7048"/>
    <lineage>
        <taxon>Eukaryota</taxon>
        <taxon>Metazoa</taxon>
        <taxon>Ecdysozoa</taxon>
        <taxon>Arthropoda</taxon>
        <taxon>Hexapoda</taxon>
        <taxon>Insecta</taxon>
        <taxon>Pterygota</taxon>
        <taxon>Neoptera</taxon>
        <taxon>Endopterygota</taxon>
        <taxon>Coleoptera</taxon>
        <taxon>Polyphaga</taxon>
        <taxon>Cucujiformia</taxon>
        <taxon>Curculionidae</taxon>
        <taxon>Dryophthorinae</taxon>
        <taxon>Sitophilus</taxon>
    </lineage>
</organism>
<proteinExistence type="predicted"/>
<evidence type="ECO:0000313" key="3">
    <source>
        <dbReference type="RefSeq" id="XP_030761185.1"/>
    </source>
</evidence>
<dbReference type="PANTHER" id="PTHR19303">
    <property type="entry name" value="TRANSPOSON"/>
    <property type="match status" value="1"/>
</dbReference>
<dbReference type="Proteomes" id="UP000504635">
    <property type="component" value="Unplaced"/>
</dbReference>
<dbReference type="InterPro" id="IPR050863">
    <property type="entry name" value="CenT-Element_Derived"/>
</dbReference>
<dbReference type="RefSeq" id="XP_030761185.1">
    <property type="nucleotide sequence ID" value="XM_030905325.1"/>
</dbReference>
<dbReference type="GO" id="GO:0003677">
    <property type="term" value="F:DNA binding"/>
    <property type="evidence" value="ECO:0007669"/>
    <property type="project" value="TreeGrafter"/>
</dbReference>
<dbReference type="InterPro" id="IPR036397">
    <property type="entry name" value="RNaseH_sf"/>
</dbReference>
<dbReference type="InterPro" id="IPR004875">
    <property type="entry name" value="DDE_SF_endonuclease_dom"/>
</dbReference>
<dbReference type="GO" id="GO:0005634">
    <property type="term" value="C:nucleus"/>
    <property type="evidence" value="ECO:0007669"/>
    <property type="project" value="TreeGrafter"/>
</dbReference>
<keyword evidence="2" id="KW-1185">Reference proteome</keyword>
<evidence type="ECO:0000259" key="1">
    <source>
        <dbReference type="Pfam" id="PF03184"/>
    </source>
</evidence>
<sequence length="389" mass="44472">MDYDQKYDDISPVDSPSQVETNIQYDEEFLNELINSLNQVESESVNQVQPDLQHCQDLDMLEMPTESVVREIEPDLRQCQDLDMLEIPTESAVREIQPDLQQCQDLDMLEMCTESVVREIQPDIQQCQDLSQIKPNKVVTALGKRYVYKRTYADRGETTTVLGCICDDGSFIPPLVIFKGVRWNPDLARGAIPNTIIKLSPKGWINSDIFLEWFQFFINSVPQERPLILLMDSHASHLSLAVLELAKQNDLHLFTFPAHTSHLLQPLDVGVYRPLKSAWTNCLNDHMKEKNDEKPSRYYFNELFAVAMIKSFTPNSIEHVRKSGISSLNKEAILSEAIAPSKLTETRLNDQSITKNEYLVPSDPLLEKFSADNFFTAFCKFGQQSNTTD</sequence>
<dbReference type="OrthoDB" id="8187571at2759"/>
<dbReference type="Gene3D" id="3.30.420.10">
    <property type="entry name" value="Ribonuclease H-like superfamily/Ribonuclease H"/>
    <property type="match status" value="1"/>
</dbReference>
<feature type="domain" description="DDE-1" evidence="1">
    <location>
        <begin position="158"/>
        <end position="309"/>
    </location>
</feature>
<protein>
    <submittedName>
        <fullName evidence="3">Uncharacterized protein LOC115886237</fullName>
    </submittedName>
</protein>